<sequence length="189" mass="21591">MISKLIKEIKKPIEARYPRLAGKKLTKKSYPALREEIEDGDMICYEARSWRILYRPFALGICLRTSSWWSHVGVARWIGGRLFLLEARPVGGVAPRPLSGRLDDGAYWIPLNVGYGKKEDHLATEKFGKIYGFLDILMTAIGLNTFFKGMHCAEYFKHVYGIKNKDEQNGIEDTPVAAVEWALERIRTV</sequence>
<reference evidence="1" key="1">
    <citation type="submission" date="2019-02" db="EMBL/GenBank/DDBJ databases">
        <authorList>
            <person name="Gruber-Vodicka R. H."/>
            <person name="Seah K. B. B."/>
        </authorList>
    </citation>
    <scope>NUCLEOTIDE SEQUENCE</scope>
    <source>
        <strain evidence="1">BECK_S313</strain>
    </source>
</reference>
<evidence type="ECO:0000313" key="1">
    <source>
        <dbReference type="EMBL" id="VFK14083.1"/>
    </source>
</evidence>
<organism evidence="1">
    <name type="scientific">Candidatus Kentrum sp. LPFa</name>
    <dbReference type="NCBI Taxonomy" id="2126335"/>
    <lineage>
        <taxon>Bacteria</taxon>
        <taxon>Pseudomonadati</taxon>
        <taxon>Pseudomonadota</taxon>
        <taxon>Gammaproteobacteria</taxon>
        <taxon>Candidatus Kentrum</taxon>
    </lineage>
</organism>
<dbReference type="AlphaFoldDB" id="A0A450WAK2"/>
<gene>
    <name evidence="1" type="ORF">BECKLPF1236B_GA0070989_10562</name>
</gene>
<proteinExistence type="predicted"/>
<dbReference type="SUPFAM" id="SSF54001">
    <property type="entry name" value="Cysteine proteinases"/>
    <property type="match status" value="1"/>
</dbReference>
<dbReference type="EMBL" id="CAADFK010000056">
    <property type="protein sequence ID" value="VFK14083.1"/>
    <property type="molecule type" value="Genomic_DNA"/>
</dbReference>
<dbReference type="InterPro" id="IPR038765">
    <property type="entry name" value="Papain-like_cys_pep_sf"/>
</dbReference>
<protein>
    <submittedName>
        <fullName evidence="1">Uncharacterized protein</fullName>
    </submittedName>
</protein>
<dbReference type="Gene3D" id="3.90.1720.10">
    <property type="entry name" value="endopeptidase domain like (from Nostoc punctiforme)"/>
    <property type="match status" value="1"/>
</dbReference>
<accession>A0A450WAK2</accession>
<name>A0A450WAK2_9GAMM</name>